<reference evidence="7 8" key="1">
    <citation type="submission" date="2016-11" db="EMBL/GenBank/DDBJ databases">
        <authorList>
            <person name="Jaros S."/>
            <person name="Januszkiewicz K."/>
            <person name="Wedrychowicz H."/>
        </authorList>
    </citation>
    <scope>NUCLEOTIDE SEQUENCE [LARGE SCALE GENOMIC DNA]</scope>
    <source>
        <strain evidence="7 8">DSM 15480</strain>
    </source>
</reference>
<feature type="transmembrane region" description="Helical" evidence="5">
    <location>
        <begin position="142"/>
        <end position="159"/>
    </location>
</feature>
<dbReference type="PANTHER" id="PTHR43394">
    <property type="entry name" value="ATP-DEPENDENT PERMEASE MDL1, MITOCHONDRIAL"/>
    <property type="match status" value="1"/>
</dbReference>
<dbReference type="InterPro" id="IPR017871">
    <property type="entry name" value="ABC_transporter-like_CS"/>
</dbReference>
<name>A0A1M6TC86_9FIRM</name>
<keyword evidence="3 5" id="KW-1133">Transmembrane helix</keyword>
<dbReference type="EMBL" id="FQZY01000057">
    <property type="protein sequence ID" value="SHK54553.1"/>
    <property type="molecule type" value="Genomic_DNA"/>
</dbReference>
<evidence type="ECO:0000256" key="1">
    <source>
        <dbReference type="ARBA" id="ARBA00004651"/>
    </source>
</evidence>
<feature type="transmembrane region" description="Helical" evidence="5">
    <location>
        <begin position="60"/>
        <end position="93"/>
    </location>
</feature>
<dbReference type="SUPFAM" id="SSF90123">
    <property type="entry name" value="ABC transporter transmembrane region"/>
    <property type="match status" value="1"/>
</dbReference>
<dbReference type="GO" id="GO:0005524">
    <property type="term" value="F:ATP binding"/>
    <property type="evidence" value="ECO:0007669"/>
    <property type="project" value="UniProtKB-KW"/>
</dbReference>
<dbReference type="PROSITE" id="PS50929">
    <property type="entry name" value="ABC_TM1F"/>
    <property type="match status" value="1"/>
</dbReference>
<feature type="domain" description="ABC transmembrane type-1" evidence="6">
    <location>
        <begin position="23"/>
        <end position="304"/>
    </location>
</feature>
<comment type="subcellular location">
    <subcellularLocation>
        <location evidence="1">Cell membrane</location>
        <topology evidence="1">Multi-pass membrane protein</topology>
    </subcellularLocation>
</comment>
<dbReference type="SUPFAM" id="SSF52540">
    <property type="entry name" value="P-loop containing nucleoside triphosphate hydrolases"/>
    <property type="match status" value="1"/>
</dbReference>
<dbReference type="PANTHER" id="PTHR43394:SF1">
    <property type="entry name" value="ATP-BINDING CASSETTE SUB-FAMILY B MEMBER 10, MITOCHONDRIAL"/>
    <property type="match status" value="1"/>
</dbReference>
<feature type="transmembrane region" description="Helical" evidence="5">
    <location>
        <begin position="165"/>
        <end position="185"/>
    </location>
</feature>
<feature type="transmembrane region" description="Helical" evidence="5">
    <location>
        <begin position="277"/>
        <end position="297"/>
    </location>
</feature>
<dbReference type="CDD" id="cd07346">
    <property type="entry name" value="ABC_6TM_exporters"/>
    <property type="match status" value="1"/>
</dbReference>
<dbReference type="Gene3D" id="1.20.1560.10">
    <property type="entry name" value="ABC transporter type 1, transmembrane domain"/>
    <property type="match status" value="1"/>
</dbReference>
<sequence>MENEQTWFQALLSFASRCKGKMIISVLCSIISVFGGFVPFLGVYQILKLFIEGKEDTSQILFWCGICVGGYVIRLVFFAISTILSHISAYTILETIRMEIADKLMKAPLGDVMNRTIGQIKSVIVDRVEAIEPPLAHFIPEATGNIVIPIAIFIFLLVFDWRMALASIATIPLAAIPFGIMTRNFTEKYDAYMKANNHVNSVIIEYVEGIEVVKAFNQATSSYEKFAKAVDSFKDYTVDWYQSTWKLMYLAFSILPSTLLVSLPVGLILFANGSLTAAELCMCLILSLSIIAPLMRLEVFVNEMKVMEYGIKETLEFINMPELKSSKQNVKLQHYDVTLQNVDFSYTGKDNEKVLHDVNLKMPQGSFTALVGPSGGGKSTVARLISRFWDVTNGNIKIGGVDIKDIPLKQLSDIVSFVTQDNFLFNCSLKENIRLGNPKATDEEVYAAAKAACCDEFINLLENGYDTSAGDAGKRLSGGEKQRIAIARAILKKAPIVILDVNWGNSFGCV</sequence>
<evidence type="ECO:0000313" key="8">
    <source>
        <dbReference type="Proteomes" id="UP000184301"/>
    </source>
</evidence>
<dbReference type="InterPro" id="IPR011527">
    <property type="entry name" value="ABC1_TM_dom"/>
</dbReference>
<feature type="transmembrane region" description="Helical" evidence="5">
    <location>
        <begin position="22"/>
        <end position="40"/>
    </location>
</feature>
<protein>
    <submittedName>
        <fullName evidence="7">ATP-binding cassette, subfamily B</fullName>
    </submittedName>
</protein>
<dbReference type="GO" id="GO:0015421">
    <property type="term" value="F:ABC-type oligopeptide transporter activity"/>
    <property type="evidence" value="ECO:0007669"/>
    <property type="project" value="TreeGrafter"/>
</dbReference>
<dbReference type="RefSeq" id="WP_330392355.1">
    <property type="nucleotide sequence ID" value="NZ_FQZY01000057.1"/>
</dbReference>
<evidence type="ECO:0000256" key="3">
    <source>
        <dbReference type="ARBA" id="ARBA00022989"/>
    </source>
</evidence>
<organism evidence="7 8">
    <name type="scientific">Hespellia stercorisuis DSM 15480</name>
    <dbReference type="NCBI Taxonomy" id="1121950"/>
    <lineage>
        <taxon>Bacteria</taxon>
        <taxon>Bacillati</taxon>
        <taxon>Bacillota</taxon>
        <taxon>Clostridia</taxon>
        <taxon>Lachnospirales</taxon>
        <taxon>Lachnospiraceae</taxon>
        <taxon>Hespellia</taxon>
    </lineage>
</organism>
<dbReference type="Proteomes" id="UP000184301">
    <property type="component" value="Unassembled WGS sequence"/>
</dbReference>
<keyword evidence="4 5" id="KW-0472">Membrane</keyword>
<evidence type="ECO:0000259" key="6">
    <source>
        <dbReference type="PROSITE" id="PS50929"/>
    </source>
</evidence>
<dbReference type="Pfam" id="PF00005">
    <property type="entry name" value="ABC_tran"/>
    <property type="match status" value="1"/>
</dbReference>
<accession>A0A1M6TC86</accession>
<keyword evidence="2 5" id="KW-0812">Transmembrane</keyword>
<evidence type="ECO:0000256" key="5">
    <source>
        <dbReference type="SAM" id="Phobius"/>
    </source>
</evidence>
<keyword evidence="7" id="KW-0547">Nucleotide-binding</keyword>
<evidence type="ECO:0000313" key="7">
    <source>
        <dbReference type="EMBL" id="SHK54553.1"/>
    </source>
</evidence>
<dbReference type="InterPro" id="IPR027417">
    <property type="entry name" value="P-loop_NTPase"/>
</dbReference>
<keyword evidence="8" id="KW-1185">Reference proteome</keyword>
<dbReference type="InterPro" id="IPR039421">
    <property type="entry name" value="Type_1_exporter"/>
</dbReference>
<dbReference type="InterPro" id="IPR003439">
    <property type="entry name" value="ABC_transporter-like_ATP-bd"/>
</dbReference>
<dbReference type="AlphaFoldDB" id="A0A1M6TC86"/>
<dbReference type="Gene3D" id="3.40.50.300">
    <property type="entry name" value="P-loop containing nucleotide triphosphate hydrolases"/>
    <property type="match status" value="1"/>
</dbReference>
<dbReference type="InterPro" id="IPR036640">
    <property type="entry name" value="ABC1_TM_sf"/>
</dbReference>
<dbReference type="STRING" id="1121950.SAMN02745243_03191"/>
<feature type="transmembrane region" description="Helical" evidence="5">
    <location>
        <begin position="247"/>
        <end position="271"/>
    </location>
</feature>
<dbReference type="GO" id="GO:0016887">
    <property type="term" value="F:ATP hydrolysis activity"/>
    <property type="evidence" value="ECO:0007669"/>
    <property type="project" value="InterPro"/>
</dbReference>
<evidence type="ECO:0000256" key="4">
    <source>
        <dbReference type="ARBA" id="ARBA00023136"/>
    </source>
</evidence>
<dbReference type="Pfam" id="PF00664">
    <property type="entry name" value="ABC_membrane"/>
    <property type="match status" value="1"/>
</dbReference>
<keyword evidence="7" id="KW-0067">ATP-binding</keyword>
<evidence type="ECO:0000256" key="2">
    <source>
        <dbReference type="ARBA" id="ARBA00022692"/>
    </source>
</evidence>
<proteinExistence type="predicted"/>
<dbReference type="GO" id="GO:0005886">
    <property type="term" value="C:plasma membrane"/>
    <property type="evidence" value="ECO:0007669"/>
    <property type="project" value="UniProtKB-SubCell"/>
</dbReference>
<gene>
    <name evidence="7" type="ORF">SAMN02745243_03191</name>
</gene>
<dbReference type="PROSITE" id="PS00211">
    <property type="entry name" value="ABC_TRANSPORTER_1"/>
    <property type="match status" value="1"/>
</dbReference>